<dbReference type="GO" id="GO:0071949">
    <property type="term" value="F:FAD binding"/>
    <property type="evidence" value="ECO:0007669"/>
    <property type="project" value="InterPro"/>
</dbReference>
<dbReference type="InterPro" id="IPR006094">
    <property type="entry name" value="Oxid_FAD_bind_N"/>
</dbReference>
<dbReference type="GO" id="GO:0016491">
    <property type="term" value="F:oxidoreductase activity"/>
    <property type="evidence" value="ECO:0007669"/>
    <property type="project" value="UniProtKB-KW"/>
</dbReference>
<dbReference type="OrthoDB" id="9983560at2759"/>
<comment type="similarity">
    <text evidence="1">Belongs to the oxygen-dependent FAD-linked oxidoreductase family.</text>
</comment>
<organism evidence="7 8">
    <name type="scientific">Melanomma pulvis-pyrius CBS 109.77</name>
    <dbReference type="NCBI Taxonomy" id="1314802"/>
    <lineage>
        <taxon>Eukaryota</taxon>
        <taxon>Fungi</taxon>
        <taxon>Dikarya</taxon>
        <taxon>Ascomycota</taxon>
        <taxon>Pezizomycotina</taxon>
        <taxon>Dothideomycetes</taxon>
        <taxon>Pleosporomycetidae</taxon>
        <taxon>Pleosporales</taxon>
        <taxon>Melanommataceae</taxon>
        <taxon>Melanomma</taxon>
    </lineage>
</organism>
<dbReference type="InterPro" id="IPR050416">
    <property type="entry name" value="FAD-linked_Oxidoreductase"/>
</dbReference>
<dbReference type="Proteomes" id="UP000799757">
    <property type="component" value="Unassembled WGS sequence"/>
</dbReference>
<evidence type="ECO:0000256" key="3">
    <source>
        <dbReference type="ARBA" id="ARBA00022827"/>
    </source>
</evidence>
<accession>A0A6A6XTF7</accession>
<dbReference type="SUPFAM" id="SSF56176">
    <property type="entry name" value="FAD-binding/transporter-associated domain-like"/>
    <property type="match status" value="1"/>
</dbReference>
<dbReference type="Gene3D" id="3.30.465.10">
    <property type="match status" value="2"/>
</dbReference>
<protein>
    <submittedName>
        <fullName evidence="7">FAD-binding domain-containing protein</fullName>
    </submittedName>
</protein>
<dbReference type="EMBL" id="MU001757">
    <property type="protein sequence ID" value="KAF2799861.1"/>
    <property type="molecule type" value="Genomic_DNA"/>
</dbReference>
<keyword evidence="2" id="KW-0285">Flavoprotein</keyword>
<dbReference type="PANTHER" id="PTHR42973">
    <property type="entry name" value="BINDING OXIDOREDUCTASE, PUTATIVE (AFU_ORTHOLOGUE AFUA_1G17690)-RELATED"/>
    <property type="match status" value="1"/>
</dbReference>
<evidence type="ECO:0000256" key="1">
    <source>
        <dbReference type="ARBA" id="ARBA00005466"/>
    </source>
</evidence>
<feature type="chain" id="PRO_5025359260" evidence="5">
    <location>
        <begin position="21"/>
        <end position="579"/>
    </location>
</feature>
<dbReference type="InterPro" id="IPR016169">
    <property type="entry name" value="FAD-bd_PCMH_sub2"/>
</dbReference>
<reference evidence="7" key="1">
    <citation type="journal article" date="2020" name="Stud. Mycol.">
        <title>101 Dothideomycetes genomes: a test case for predicting lifestyles and emergence of pathogens.</title>
        <authorList>
            <person name="Haridas S."/>
            <person name="Albert R."/>
            <person name="Binder M."/>
            <person name="Bloem J."/>
            <person name="Labutti K."/>
            <person name="Salamov A."/>
            <person name="Andreopoulos B."/>
            <person name="Baker S."/>
            <person name="Barry K."/>
            <person name="Bills G."/>
            <person name="Bluhm B."/>
            <person name="Cannon C."/>
            <person name="Castanera R."/>
            <person name="Culley D."/>
            <person name="Daum C."/>
            <person name="Ezra D."/>
            <person name="Gonzalez J."/>
            <person name="Henrissat B."/>
            <person name="Kuo A."/>
            <person name="Liang C."/>
            <person name="Lipzen A."/>
            <person name="Lutzoni F."/>
            <person name="Magnuson J."/>
            <person name="Mondo S."/>
            <person name="Nolan M."/>
            <person name="Ohm R."/>
            <person name="Pangilinan J."/>
            <person name="Park H.-J."/>
            <person name="Ramirez L."/>
            <person name="Alfaro M."/>
            <person name="Sun H."/>
            <person name="Tritt A."/>
            <person name="Yoshinaga Y."/>
            <person name="Zwiers L.-H."/>
            <person name="Turgeon B."/>
            <person name="Goodwin S."/>
            <person name="Spatafora J."/>
            <person name="Crous P."/>
            <person name="Grigoriev I."/>
        </authorList>
    </citation>
    <scope>NUCLEOTIDE SEQUENCE</scope>
    <source>
        <strain evidence="7">CBS 109.77</strain>
    </source>
</reference>
<gene>
    <name evidence="7" type="ORF">K505DRAFT_356223</name>
</gene>
<dbReference type="Pfam" id="PF01565">
    <property type="entry name" value="FAD_binding_4"/>
    <property type="match status" value="1"/>
</dbReference>
<dbReference type="PROSITE" id="PS51387">
    <property type="entry name" value="FAD_PCMH"/>
    <property type="match status" value="1"/>
</dbReference>
<dbReference type="Pfam" id="PF08031">
    <property type="entry name" value="BBE"/>
    <property type="match status" value="1"/>
</dbReference>
<evidence type="ECO:0000256" key="4">
    <source>
        <dbReference type="ARBA" id="ARBA00023002"/>
    </source>
</evidence>
<dbReference type="AlphaFoldDB" id="A0A6A6XTF7"/>
<proteinExistence type="inferred from homology"/>
<name>A0A6A6XTF7_9PLEO</name>
<evidence type="ECO:0000256" key="2">
    <source>
        <dbReference type="ARBA" id="ARBA00022630"/>
    </source>
</evidence>
<evidence type="ECO:0000313" key="8">
    <source>
        <dbReference type="Proteomes" id="UP000799757"/>
    </source>
</evidence>
<keyword evidence="3" id="KW-0274">FAD</keyword>
<feature type="domain" description="FAD-binding PCMH-type" evidence="6">
    <location>
        <begin position="62"/>
        <end position="260"/>
    </location>
</feature>
<dbReference type="PANTHER" id="PTHR42973:SF7">
    <property type="entry name" value="FAD-BINDING PCMH-TYPE DOMAIN-CONTAINING PROTEIN"/>
    <property type="match status" value="1"/>
</dbReference>
<evidence type="ECO:0000259" key="6">
    <source>
        <dbReference type="PROSITE" id="PS51387"/>
    </source>
</evidence>
<evidence type="ECO:0000313" key="7">
    <source>
        <dbReference type="EMBL" id="KAF2799861.1"/>
    </source>
</evidence>
<keyword evidence="8" id="KW-1185">Reference proteome</keyword>
<keyword evidence="5" id="KW-0732">Signal</keyword>
<dbReference type="InterPro" id="IPR036318">
    <property type="entry name" value="FAD-bd_PCMH-like_sf"/>
</dbReference>
<keyword evidence="4" id="KW-0560">Oxidoreductase</keyword>
<evidence type="ECO:0000256" key="5">
    <source>
        <dbReference type="SAM" id="SignalP"/>
    </source>
</evidence>
<dbReference type="InterPro" id="IPR016166">
    <property type="entry name" value="FAD-bd_PCMH"/>
</dbReference>
<dbReference type="InterPro" id="IPR012951">
    <property type="entry name" value="BBE"/>
</dbReference>
<feature type="signal peptide" evidence="5">
    <location>
        <begin position="1"/>
        <end position="20"/>
    </location>
</feature>
<sequence>MKFLSIFQVTTVLFSSILHAHPNTKIAPQGCRKLKTDVDWPDIEVWKAALPGVTPTNGSDKYGPLPDYRLQVKSVTEVQQAVRFAKNHNIRLTVLTTGHDQLLRSDAGSGLLIDLSLFQGSRVMPSYTATKEGLPLVELDAEANTITPVEGVQAAVSFGPAVAGLPLNYVLAKSGLFTVSGGAATVAVGGGWGQNGGYGPLTAQYGLGVDQWLEALVVTPDGELRVANSEVNSELFWAIRGGGGGTFGIVVQATWKAYPTVPITGFNWYINSTLNASDVEPGTYPTSSALRYLLSESPGLHDKGISATFYVFPKMIRGFSIHPGKQAGIANANAIWGPILEHMQSLPGMTPFQTRPFEFASYKEFFDGTYGSLVPQPTTPEARRDRGLIPYDSRLLSAEHLKSSNITDALWKTGGSIGVQLTPPGQRFGDGSSTSANPGWRKAVALVIAYKTNTTNADGLRRLAPDMGTYINEASVTEKNWSSSFWGTNYPRLSELKRKFDPDMTLWISPGINADHMRVEDGRACLVEPPPLIPSELPPATERWHAADLSVDRHFLFGEQEIHGTTYPAPGTEIGLQPA</sequence>